<reference evidence="1" key="1">
    <citation type="submission" date="2019-08" db="EMBL/GenBank/DDBJ databases">
        <authorList>
            <person name="Kucharzyk K."/>
            <person name="Murdoch R.W."/>
            <person name="Higgins S."/>
            <person name="Loffler F."/>
        </authorList>
    </citation>
    <scope>NUCLEOTIDE SEQUENCE</scope>
</reference>
<accession>A0A645DSC2</accession>
<name>A0A645DSC2_9ZZZZ</name>
<organism evidence="1">
    <name type="scientific">bioreactor metagenome</name>
    <dbReference type="NCBI Taxonomy" id="1076179"/>
    <lineage>
        <taxon>unclassified sequences</taxon>
        <taxon>metagenomes</taxon>
        <taxon>ecological metagenomes</taxon>
    </lineage>
</organism>
<gene>
    <name evidence="1" type="ORF">SDC9_139362</name>
</gene>
<sequence>MDRMVRSLLKQIAARIPITAAAAKMTADISHAFSILHPPFIDSSAPLDSGQSSRCFEKYNPAAGSMFSFRQEAYGVIYSFGTHLQALEAGYGRSADGNKPSALPRG</sequence>
<evidence type="ECO:0000313" key="1">
    <source>
        <dbReference type="EMBL" id="MPM92227.1"/>
    </source>
</evidence>
<dbReference type="AlphaFoldDB" id="A0A645DSC2"/>
<protein>
    <submittedName>
        <fullName evidence="1">Uncharacterized protein</fullName>
    </submittedName>
</protein>
<dbReference type="EMBL" id="VSSQ01039195">
    <property type="protein sequence ID" value="MPM92227.1"/>
    <property type="molecule type" value="Genomic_DNA"/>
</dbReference>
<comment type="caution">
    <text evidence="1">The sequence shown here is derived from an EMBL/GenBank/DDBJ whole genome shotgun (WGS) entry which is preliminary data.</text>
</comment>
<proteinExistence type="predicted"/>